<dbReference type="EMBL" id="JAJJMB010015809">
    <property type="protein sequence ID" value="KAI3852016.1"/>
    <property type="molecule type" value="Genomic_DNA"/>
</dbReference>
<dbReference type="Pfam" id="PF08268">
    <property type="entry name" value="FBA_3"/>
    <property type="match status" value="1"/>
</dbReference>
<dbReference type="InterPro" id="IPR036047">
    <property type="entry name" value="F-box-like_dom_sf"/>
</dbReference>
<name>A0AAD4X5Z2_9MAGN</name>
<organism evidence="2 3">
    <name type="scientific">Papaver atlanticum</name>
    <dbReference type="NCBI Taxonomy" id="357466"/>
    <lineage>
        <taxon>Eukaryota</taxon>
        <taxon>Viridiplantae</taxon>
        <taxon>Streptophyta</taxon>
        <taxon>Embryophyta</taxon>
        <taxon>Tracheophyta</taxon>
        <taxon>Spermatophyta</taxon>
        <taxon>Magnoliopsida</taxon>
        <taxon>Ranunculales</taxon>
        <taxon>Papaveraceae</taxon>
        <taxon>Papaveroideae</taxon>
        <taxon>Papaver</taxon>
    </lineage>
</organism>
<dbReference type="Gene3D" id="1.20.1280.50">
    <property type="match status" value="1"/>
</dbReference>
<dbReference type="Proteomes" id="UP001202328">
    <property type="component" value="Unassembled WGS sequence"/>
</dbReference>
<reference evidence="2" key="1">
    <citation type="submission" date="2022-04" db="EMBL/GenBank/DDBJ databases">
        <title>A functionally conserved STORR gene fusion in Papaver species that diverged 16.8 million years ago.</title>
        <authorList>
            <person name="Catania T."/>
        </authorList>
    </citation>
    <scope>NUCLEOTIDE SEQUENCE</scope>
    <source>
        <strain evidence="2">S-188037</strain>
    </source>
</reference>
<dbReference type="PANTHER" id="PTHR31672">
    <property type="entry name" value="BNACNNG10540D PROTEIN"/>
    <property type="match status" value="1"/>
</dbReference>
<keyword evidence="3" id="KW-1185">Reference proteome</keyword>
<dbReference type="InterPro" id="IPR001810">
    <property type="entry name" value="F-box_dom"/>
</dbReference>
<dbReference type="InterPro" id="IPR017451">
    <property type="entry name" value="F-box-assoc_interact_dom"/>
</dbReference>
<sequence length="416" mass="47822">MGKTAKADYSSAAAKLLRAVQARQMEKKEKQKEENDGKTCCMLDLPKDCIYRTLIKLDVESLQRAKFVCKSWYKMISNTIFIQDRLRRSEMGLIFLCKSSEKETSSDENVFHIEQHYLSRKTGINWMPRIDQYEAELSLQFMENKDGKSTVRSLKLSTYGQIRAVCNGLVLLESKKKMGPIVTNPVTREYTVLCRGTESLLPRFESYGLAFSHRTEEYKVVHLFRDDLQFFGCEIIVVGSHTWRAVDGPSSGLIYQLGKAPIVAIGAFHWMPHIVNSDYIVSMGIDDEKFRKIKLPETSGRYDGLVDMGGFLLFVHQVSRNQLAIWILKELDGSKWTQKHNINVESTICMVPVGYSSRDMLVLKQGSSLYTYDFEQRQMKMIEINEGYAPYVGSCMPHFNSLVSWRNRKGQRLEDV</sequence>
<dbReference type="NCBIfam" id="TIGR01640">
    <property type="entry name" value="F_box_assoc_1"/>
    <property type="match status" value="1"/>
</dbReference>
<dbReference type="Pfam" id="PF00646">
    <property type="entry name" value="F-box"/>
    <property type="match status" value="1"/>
</dbReference>
<dbReference type="InterPro" id="IPR013187">
    <property type="entry name" value="F-box-assoc_dom_typ3"/>
</dbReference>
<comment type="caution">
    <text evidence="2">The sequence shown here is derived from an EMBL/GenBank/DDBJ whole genome shotgun (WGS) entry which is preliminary data.</text>
</comment>
<gene>
    <name evidence="2" type="ORF">MKW98_020015</name>
</gene>
<proteinExistence type="predicted"/>
<evidence type="ECO:0000259" key="1">
    <source>
        <dbReference type="PROSITE" id="PS50181"/>
    </source>
</evidence>
<feature type="domain" description="F-box" evidence="1">
    <location>
        <begin position="39"/>
        <end position="85"/>
    </location>
</feature>
<dbReference type="PANTHER" id="PTHR31672:SF11">
    <property type="entry name" value="F-BOX PROTEIN CPR1-LIKE ISOFORM X2"/>
    <property type="match status" value="1"/>
</dbReference>
<dbReference type="PROSITE" id="PS50181">
    <property type="entry name" value="FBOX"/>
    <property type="match status" value="1"/>
</dbReference>
<dbReference type="AlphaFoldDB" id="A0AAD4X5Z2"/>
<evidence type="ECO:0000313" key="2">
    <source>
        <dbReference type="EMBL" id="KAI3852016.1"/>
    </source>
</evidence>
<accession>A0AAD4X5Z2</accession>
<dbReference type="SUPFAM" id="SSF81383">
    <property type="entry name" value="F-box domain"/>
    <property type="match status" value="1"/>
</dbReference>
<dbReference type="InterPro" id="IPR050796">
    <property type="entry name" value="SCF_F-box_component"/>
</dbReference>
<evidence type="ECO:0000313" key="3">
    <source>
        <dbReference type="Proteomes" id="UP001202328"/>
    </source>
</evidence>
<protein>
    <recommendedName>
        <fullName evidence="1">F-box domain-containing protein</fullName>
    </recommendedName>
</protein>